<organism evidence="1 2">
    <name type="scientific">Actinoplanes sandaracinus</name>
    <dbReference type="NCBI Taxonomy" id="3045177"/>
    <lineage>
        <taxon>Bacteria</taxon>
        <taxon>Bacillati</taxon>
        <taxon>Actinomycetota</taxon>
        <taxon>Actinomycetes</taxon>
        <taxon>Micromonosporales</taxon>
        <taxon>Micromonosporaceae</taxon>
        <taxon>Actinoplanes</taxon>
    </lineage>
</organism>
<keyword evidence="2" id="KW-1185">Reference proteome</keyword>
<protein>
    <submittedName>
        <fullName evidence="1">PqqD family protein</fullName>
    </submittedName>
</protein>
<comment type="caution">
    <text evidence="1">The sequence shown here is derived from an EMBL/GenBank/DDBJ whole genome shotgun (WGS) entry which is preliminary data.</text>
</comment>
<accession>A0ABT6WRB9</accession>
<gene>
    <name evidence="1" type="ORF">QLQ12_27075</name>
</gene>
<dbReference type="InterPro" id="IPR008792">
    <property type="entry name" value="PQQD"/>
</dbReference>
<dbReference type="InterPro" id="IPR041881">
    <property type="entry name" value="PqqD_sf"/>
</dbReference>
<evidence type="ECO:0000313" key="2">
    <source>
        <dbReference type="Proteomes" id="UP001241758"/>
    </source>
</evidence>
<dbReference type="Proteomes" id="UP001241758">
    <property type="component" value="Unassembled WGS sequence"/>
</dbReference>
<reference evidence="1 2" key="1">
    <citation type="submission" date="2023-05" db="EMBL/GenBank/DDBJ databases">
        <title>Actinoplanes sp. NEAU-A12 genome sequencing.</title>
        <authorList>
            <person name="Wang Z.-S."/>
        </authorList>
    </citation>
    <scope>NUCLEOTIDE SEQUENCE [LARGE SCALE GENOMIC DNA]</scope>
    <source>
        <strain evidence="1 2">NEAU-A12</strain>
    </source>
</reference>
<sequence length="72" mass="7599">MAVGGESYELTDSAADIFAWMSGSLTVGAIGAQLSADYGIPHEEAVADVAEFVSWLLERRLAEMTTPPPAAR</sequence>
<dbReference type="EMBL" id="JASCTH010000019">
    <property type="protein sequence ID" value="MDI6102286.1"/>
    <property type="molecule type" value="Genomic_DNA"/>
</dbReference>
<name>A0ABT6WRB9_9ACTN</name>
<evidence type="ECO:0000313" key="1">
    <source>
        <dbReference type="EMBL" id="MDI6102286.1"/>
    </source>
</evidence>
<dbReference type="RefSeq" id="WP_282763310.1">
    <property type="nucleotide sequence ID" value="NZ_JASCTH010000019.1"/>
</dbReference>
<proteinExistence type="predicted"/>
<dbReference type="Pfam" id="PF05402">
    <property type="entry name" value="PqqD"/>
    <property type="match status" value="1"/>
</dbReference>
<dbReference type="Gene3D" id="1.10.10.1150">
    <property type="entry name" value="Coenzyme PQQ synthesis protein D (PqqD)"/>
    <property type="match status" value="1"/>
</dbReference>